<dbReference type="SUPFAM" id="SSF46934">
    <property type="entry name" value="UBA-like"/>
    <property type="match status" value="1"/>
</dbReference>
<keyword evidence="4" id="KW-1185">Reference proteome</keyword>
<feature type="region of interest" description="Disordered" evidence="1">
    <location>
        <begin position="771"/>
        <end position="823"/>
    </location>
</feature>
<dbReference type="Gene3D" id="1.10.287.110">
    <property type="entry name" value="DnaJ domain"/>
    <property type="match status" value="1"/>
</dbReference>
<evidence type="ECO:0000256" key="1">
    <source>
        <dbReference type="SAM" id="MobiDB-lite"/>
    </source>
</evidence>
<dbReference type="SMART" id="SM00165">
    <property type="entry name" value="UBA"/>
    <property type="match status" value="1"/>
</dbReference>
<dbReference type="InterPro" id="IPR011990">
    <property type="entry name" value="TPR-like_helical_dom_sf"/>
</dbReference>
<dbReference type="InterPro" id="IPR036869">
    <property type="entry name" value="J_dom_sf"/>
</dbReference>
<dbReference type="Proteomes" id="UP001465668">
    <property type="component" value="Unassembled WGS sequence"/>
</dbReference>
<feature type="compositionally biased region" description="Basic and acidic residues" evidence="1">
    <location>
        <begin position="478"/>
        <end position="492"/>
    </location>
</feature>
<feature type="compositionally biased region" description="Acidic residues" evidence="1">
    <location>
        <begin position="278"/>
        <end position="287"/>
    </location>
</feature>
<reference evidence="3 4" key="1">
    <citation type="submission" date="2024-02" db="EMBL/GenBank/DDBJ databases">
        <title>First draft genome assembly of two strains of Seiridium cardinale.</title>
        <authorList>
            <person name="Emiliani G."/>
            <person name="Scali E."/>
        </authorList>
    </citation>
    <scope>NUCLEOTIDE SEQUENCE [LARGE SCALE GENOMIC DNA]</scope>
    <source>
        <strain evidence="3 4">BM-138-000479</strain>
    </source>
</reference>
<feature type="compositionally biased region" description="Basic and acidic residues" evidence="1">
    <location>
        <begin position="297"/>
        <end position="306"/>
    </location>
</feature>
<dbReference type="SUPFAM" id="SSF48452">
    <property type="entry name" value="TPR-like"/>
    <property type="match status" value="1"/>
</dbReference>
<evidence type="ECO:0000313" key="3">
    <source>
        <dbReference type="EMBL" id="KAK9777838.1"/>
    </source>
</evidence>
<dbReference type="InterPro" id="IPR009060">
    <property type="entry name" value="UBA-like_sf"/>
</dbReference>
<feature type="compositionally biased region" description="Basic and acidic residues" evidence="1">
    <location>
        <begin position="254"/>
        <end position="277"/>
    </location>
</feature>
<feature type="compositionally biased region" description="Polar residues" evidence="1">
    <location>
        <begin position="588"/>
        <end position="610"/>
    </location>
</feature>
<dbReference type="PANTHER" id="PTHR23172:SF19">
    <property type="entry name" value="J DOMAIN-CONTAINING PROTEIN"/>
    <property type="match status" value="1"/>
</dbReference>
<feature type="compositionally biased region" description="Basic and acidic residues" evidence="1">
    <location>
        <begin position="343"/>
        <end position="370"/>
    </location>
</feature>
<dbReference type="Gene3D" id="1.10.8.10">
    <property type="entry name" value="DNA helicase RuvA subunit, C-terminal domain"/>
    <property type="match status" value="1"/>
</dbReference>
<dbReference type="EMBL" id="JARVKM010000019">
    <property type="protein sequence ID" value="KAK9777838.1"/>
    <property type="molecule type" value="Genomic_DNA"/>
</dbReference>
<accession>A0ABR2XVJ1</accession>
<sequence length="925" mass="99536">MDDLSGLEWSSANPPKGGPKTTTPMGMNQNSFYPTLRPTPSPQVSGRNTPLSAQGSGLNALKATPNSKPANDSFSNLVNFGGAKSNANLSLRERQEQLEAEKRRKAEEQRKQMQAQYGGGQFWDNLGSASASRTASPAVPTNSSGIGAQNGQRQPGDDDDLFAAFNRNTKVDNASHYPPPLQPTSGKSTPANAAKLDLGSASAWSVPPTSGSGGFGDEDDDPFGLNELKNKTPRQPTSIAAQAEDDDFLGDLGKPVEEVRRKVEASKPRPEPGKPIEDSDSDSDSELEVYQGPQRSGGDDPFDKAVAELVDMGFTPENARRGLTESGGGLNIQAAVGWLLDDAHRTARQEKQSARDSPADRTRAREDAGRSRNNASPAWMREENPDLPPRRDNRSPAATGDLSQKAAAMGTSFFKTANSLWKQGQKQVQKAVADFNQEGGGDPNQPKWMRSVQPERPQLREKQHSSATDEAMMLESGMRPEKQPTRPSREPQHAGTSRPGPARDQSPASAIRPVGSSAVPKWQQSQPAADPRARLNKQLVEEQSAQAYVSPARRKKATPQPQPQAPPDPEVDLFSTTAPVSSKPLPQRSAQSSPAFAKPSGSSQPISRTITPRPAAPTRQIPSLPPATLQASTRHRLDGTAHFKRGDFDAAHTAYTNSLRGIPQSHPLCIVLLTNRSLTALKTGSPKQAVDDADAAIAIVGPSRGDGEKVALGDGEQRDMKELYGKALSRKAEALEQMEKWADAGNVWQQCVEAGVGGASAIAGRQRCQKALAPKPKPTPKPVQAAKPRPRPSATSSLAPQKSSEAVQRLREANKAAEAADDEKFALSEKVDARISAWRDGKRDNIRALIGSLDQVLWDNSGWKKVGLHELVVANRVKIHYMKAIAKTHPDKLPQDASTEVRLIAATVFATLNESWDKFKAENGL</sequence>
<evidence type="ECO:0000259" key="2">
    <source>
        <dbReference type="PROSITE" id="PS50030"/>
    </source>
</evidence>
<feature type="compositionally biased region" description="Polar residues" evidence="1">
    <location>
        <begin position="793"/>
        <end position="806"/>
    </location>
</feature>
<feature type="compositionally biased region" description="Polar residues" evidence="1">
    <location>
        <begin position="127"/>
        <end position="153"/>
    </location>
</feature>
<feature type="region of interest" description="Disordered" evidence="1">
    <location>
        <begin position="343"/>
        <end position="406"/>
    </location>
</feature>
<proteinExistence type="predicted"/>
<dbReference type="Pfam" id="PF22562">
    <property type="entry name" value="UBA_7"/>
    <property type="match status" value="1"/>
</dbReference>
<dbReference type="Gene3D" id="1.25.40.10">
    <property type="entry name" value="Tetratricopeptide repeat domain"/>
    <property type="match status" value="1"/>
</dbReference>
<dbReference type="PANTHER" id="PTHR23172">
    <property type="entry name" value="AUXILIN/CYCLIN G-ASSOCIATED KINASE-RELATED"/>
    <property type="match status" value="1"/>
</dbReference>
<evidence type="ECO:0000313" key="4">
    <source>
        <dbReference type="Proteomes" id="UP001465668"/>
    </source>
</evidence>
<comment type="caution">
    <text evidence="3">The sequence shown here is derived from an EMBL/GenBank/DDBJ whole genome shotgun (WGS) entry which is preliminary data.</text>
</comment>
<feature type="compositionally biased region" description="Low complexity" evidence="1">
    <location>
        <begin position="422"/>
        <end position="433"/>
    </location>
</feature>
<feature type="region of interest" description="Disordered" evidence="1">
    <location>
        <begin position="421"/>
        <end position="633"/>
    </location>
</feature>
<name>A0ABR2XVJ1_9PEZI</name>
<feature type="compositionally biased region" description="Polar residues" evidence="1">
    <location>
        <begin position="64"/>
        <end position="78"/>
    </location>
</feature>
<feature type="compositionally biased region" description="Basic and acidic residues" evidence="1">
    <location>
        <begin position="380"/>
        <end position="394"/>
    </location>
</feature>
<dbReference type="SUPFAM" id="SSF46565">
    <property type="entry name" value="Chaperone J-domain"/>
    <property type="match status" value="1"/>
</dbReference>
<feature type="compositionally biased region" description="Basic and acidic residues" evidence="1">
    <location>
        <begin position="91"/>
        <end position="111"/>
    </location>
</feature>
<feature type="region of interest" description="Disordered" evidence="1">
    <location>
        <begin position="1"/>
        <end position="309"/>
    </location>
</feature>
<gene>
    <name evidence="3" type="ORF">SCAR479_05521</name>
</gene>
<organism evidence="3 4">
    <name type="scientific">Seiridium cardinale</name>
    <dbReference type="NCBI Taxonomy" id="138064"/>
    <lineage>
        <taxon>Eukaryota</taxon>
        <taxon>Fungi</taxon>
        <taxon>Dikarya</taxon>
        <taxon>Ascomycota</taxon>
        <taxon>Pezizomycotina</taxon>
        <taxon>Sordariomycetes</taxon>
        <taxon>Xylariomycetidae</taxon>
        <taxon>Amphisphaeriales</taxon>
        <taxon>Sporocadaceae</taxon>
        <taxon>Seiridium</taxon>
    </lineage>
</organism>
<feature type="compositionally biased region" description="Low complexity" evidence="1">
    <location>
        <begin position="14"/>
        <end position="27"/>
    </location>
</feature>
<dbReference type="InterPro" id="IPR015940">
    <property type="entry name" value="UBA"/>
</dbReference>
<feature type="compositionally biased region" description="Polar residues" evidence="1">
    <location>
        <begin position="42"/>
        <end position="57"/>
    </location>
</feature>
<dbReference type="PROSITE" id="PS50030">
    <property type="entry name" value="UBA"/>
    <property type="match status" value="1"/>
</dbReference>
<protein>
    <submittedName>
        <fullName evidence="3">UBA domain-containing protein</fullName>
    </submittedName>
</protein>
<feature type="domain" description="UBA" evidence="2">
    <location>
        <begin position="300"/>
        <end position="342"/>
    </location>
</feature>